<comment type="caution">
    <text evidence="2">The sequence shown here is derived from an EMBL/GenBank/DDBJ whole genome shotgun (WGS) entry which is preliminary data.</text>
</comment>
<feature type="region of interest" description="Disordered" evidence="1">
    <location>
        <begin position="575"/>
        <end position="599"/>
    </location>
</feature>
<accession>A0A7H4MJC7</accession>
<sequence>MKKSLVAAGIIVALGVVWTGGAWYTGKQLEGRIADMVQQANAQLRSSAPESGLELSYQDYQRGLFSSHLQLVVKPIADQANSWLATGQSVVLDEVVDHGPFPLASLKTFNLAPAMASVHTTLVKNDASQALFEIAKGNTPFTVDTRIAYSGDSQSAIVLNALDYAKGDEKVTFSGGQFQLDADRDGKNISLKGQAGSGQIDALNEYNQKVQLRFVNLTTDGATELASFNERIGQQKMTLDKLAISVEGKELALVDGMALDGGSTLTQDGKGVNSQVNYTVNSLKLQGQDMGSGKLTLKVDNVDGQAWHQFSQQYSAQSQALLAKPELAQNPELYQQALTETLFNALPILLKGNPSVTISPLSWRNAKGESTLNLSVLLKDPAQVTTPPQTLADSLDRVVQSLDGKVVIPVDMATELMTKIAGLEGYQPADAAKLADQQVKGLAAMGQMFRITTMEDNAISSSLQYANGQVTLNGQKMPLEDFAAMFGLEAPAQPDAAPQEGQPQQDDAAPQQDDAARSRNLSSQETAIARRLPHFRVTSRGGIIWFRASPVPSSSRRSIDSARVFPISRAGVVTQVSGRSSSAASGTSAKAASATRCSK</sequence>
<proteinExistence type="predicted"/>
<dbReference type="InterPro" id="IPR010352">
    <property type="entry name" value="DUF945"/>
</dbReference>
<dbReference type="EMBL" id="UGKR01000003">
    <property type="protein sequence ID" value="STS90427.1"/>
    <property type="molecule type" value="Genomic_DNA"/>
</dbReference>
<evidence type="ECO:0000313" key="2">
    <source>
        <dbReference type="EMBL" id="STS90427.1"/>
    </source>
</evidence>
<evidence type="ECO:0000256" key="1">
    <source>
        <dbReference type="SAM" id="MobiDB-lite"/>
    </source>
</evidence>
<reference evidence="2 3" key="1">
    <citation type="submission" date="2018-06" db="EMBL/GenBank/DDBJ databases">
        <authorList>
            <consortium name="Pathogen Informatics"/>
            <person name="Doyle S."/>
        </authorList>
    </citation>
    <scope>NUCLEOTIDE SEQUENCE [LARGE SCALE GENOMIC DNA]</scope>
    <source>
        <strain evidence="2 3">NCTC9177</strain>
    </source>
</reference>
<gene>
    <name evidence="2" type="primary">ydgA</name>
    <name evidence="2" type="ORF">NCTC9177_04324</name>
</gene>
<feature type="compositionally biased region" description="Low complexity" evidence="1">
    <location>
        <begin position="493"/>
        <end position="513"/>
    </location>
</feature>
<organism evidence="2 3">
    <name type="scientific">Klebsiella variicola</name>
    <dbReference type="NCBI Taxonomy" id="244366"/>
    <lineage>
        <taxon>Bacteria</taxon>
        <taxon>Pseudomonadati</taxon>
        <taxon>Pseudomonadota</taxon>
        <taxon>Gammaproteobacteria</taxon>
        <taxon>Enterobacterales</taxon>
        <taxon>Enterobacteriaceae</taxon>
        <taxon>Klebsiella/Raoultella group</taxon>
        <taxon>Klebsiella</taxon>
        <taxon>Klebsiella pneumoniae complex</taxon>
    </lineage>
</organism>
<evidence type="ECO:0000313" key="3">
    <source>
        <dbReference type="Proteomes" id="UP000254545"/>
    </source>
</evidence>
<feature type="region of interest" description="Disordered" evidence="1">
    <location>
        <begin position="493"/>
        <end position="527"/>
    </location>
</feature>
<feature type="compositionally biased region" description="Low complexity" evidence="1">
    <location>
        <begin position="577"/>
        <end position="599"/>
    </location>
</feature>
<dbReference type="Pfam" id="PF06097">
    <property type="entry name" value="DUF945"/>
    <property type="match status" value="1"/>
</dbReference>
<name>A0A7H4MJC7_KLEVA</name>
<protein>
    <submittedName>
        <fullName evidence="2">GTP-binding protein YdgA</fullName>
    </submittedName>
</protein>
<dbReference type="AlphaFoldDB" id="A0A7H4MJC7"/>
<dbReference type="Proteomes" id="UP000254545">
    <property type="component" value="Unassembled WGS sequence"/>
</dbReference>